<name>A0A2P5CLF4_PARAD</name>
<dbReference type="GO" id="GO:0006952">
    <property type="term" value="P:defense response"/>
    <property type="evidence" value="ECO:0007669"/>
    <property type="project" value="UniProtKB-KW"/>
</dbReference>
<proteinExistence type="predicted"/>
<dbReference type="Gene3D" id="1.10.8.430">
    <property type="entry name" value="Helical domain of apoptotic protease-activating factors"/>
    <property type="match status" value="1"/>
</dbReference>
<dbReference type="SUPFAM" id="SSF52540">
    <property type="entry name" value="P-loop containing nucleoside triphosphate hydrolases"/>
    <property type="match status" value="1"/>
</dbReference>
<dbReference type="PRINTS" id="PR00364">
    <property type="entry name" value="DISEASERSIST"/>
</dbReference>
<keyword evidence="6" id="KW-1185">Reference proteome</keyword>
<dbReference type="FunFam" id="3.40.50.300:FF:001091">
    <property type="entry name" value="Probable disease resistance protein At1g61300"/>
    <property type="match status" value="1"/>
</dbReference>
<dbReference type="OrthoDB" id="664960at2759"/>
<dbReference type="InterPro" id="IPR027417">
    <property type="entry name" value="P-loop_NTPase"/>
</dbReference>
<dbReference type="GO" id="GO:0043531">
    <property type="term" value="F:ADP binding"/>
    <property type="evidence" value="ECO:0007669"/>
    <property type="project" value="InterPro"/>
</dbReference>
<evidence type="ECO:0000256" key="1">
    <source>
        <dbReference type="ARBA" id="ARBA00022741"/>
    </source>
</evidence>
<dbReference type="STRING" id="3476.A0A2P5CLF4"/>
<evidence type="ECO:0000256" key="2">
    <source>
        <dbReference type="ARBA" id="ARBA00022821"/>
    </source>
</evidence>
<evidence type="ECO:0000313" key="5">
    <source>
        <dbReference type="EMBL" id="PON61872.1"/>
    </source>
</evidence>
<protein>
    <submittedName>
        <fullName evidence="5">NB-ARC domain containing protein</fullName>
    </submittedName>
</protein>
<dbReference type="GO" id="GO:0005524">
    <property type="term" value="F:ATP binding"/>
    <property type="evidence" value="ECO:0007669"/>
    <property type="project" value="UniProtKB-KW"/>
</dbReference>
<evidence type="ECO:0000256" key="3">
    <source>
        <dbReference type="ARBA" id="ARBA00022840"/>
    </source>
</evidence>
<dbReference type="InterPro" id="IPR050905">
    <property type="entry name" value="Plant_NBS-LRR"/>
</dbReference>
<dbReference type="PANTHER" id="PTHR33463">
    <property type="entry name" value="NB-ARC DOMAIN-CONTAINING PROTEIN-RELATED"/>
    <property type="match status" value="1"/>
</dbReference>
<dbReference type="EMBL" id="JXTB01000118">
    <property type="protein sequence ID" value="PON61872.1"/>
    <property type="molecule type" value="Genomic_DNA"/>
</dbReference>
<dbReference type="InterPro" id="IPR002182">
    <property type="entry name" value="NB-ARC"/>
</dbReference>
<sequence>MIAEATDLRSKGVFEVVAKREPIARVVEIPTEPTVGMESMLDEVWRDLGDENVRIMGLYGMGGVGKTTLFKNINNNFLNSPDSYFVIWVVVSKYRTLDKIQNDIGEKIGYSDKTWKNRNCQQKVADIFEVLSKKKFVLFLDDIWERIDLVRVGVPYPDKQNEPKLVFTTRSKDVCGRMSADKQVQVKCFSWEKSWKLFREKVGEEALSVHKDIPYLAELVAKECDGLPLALITIGRAMACKRSPQEWKYAIQLLKNSASDFSGMGDEVFPILKFSDDNLSNEKVRSCFFELCIVPR</sequence>
<organism evidence="5 6">
    <name type="scientific">Parasponia andersonii</name>
    <name type="common">Sponia andersonii</name>
    <dbReference type="NCBI Taxonomy" id="3476"/>
    <lineage>
        <taxon>Eukaryota</taxon>
        <taxon>Viridiplantae</taxon>
        <taxon>Streptophyta</taxon>
        <taxon>Embryophyta</taxon>
        <taxon>Tracheophyta</taxon>
        <taxon>Spermatophyta</taxon>
        <taxon>Magnoliopsida</taxon>
        <taxon>eudicotyledons</taxon>
        <taxon>Gunneridae</taxon>
        <taxon>Pentapetalae</taxon>
        <taxon>rosids</taxon>
        <taxon>fabids</taxon>
        <taxon>Rosales</taxon>
        <taxon>Cannabaceae</taxon>
        <taxon>Parasponia</taxon>
    </lineage>
</organism>
<gene>
    <name evidence="5" type="ORF">PanWU01x14_142900</name>
</gene>
<dbReference type="AlphaFoldDB" id="A0A2P5CLF4"/>
<feature type="domain" description="NB-ARC" evidence="4">
    <location>
        <begin position="38"/>
        <end position="206"/>
    </location>
</feature>
<dbReference type="InterPro" id="IPR042197">
    <property type="entry name" value="Apaf_helical"/>
</dbReference>
<dbReference type="FunFam" id="1.10.8.430:FF:000003">
    <property type="entry name" value="Probable disease resistance protein At5g66910"/>
    <property type="match status" value="1"/>
</dbReference>
<evidence type="ECO:0000313" key="6">
    <source>
        <dbReference type="Proteomes" id="UP000237105"/>
    </source>
</evidence>
<evidence type="ECO:0000259" key="4">
    <source>
        <dbReference type="Pfam" id="PF00931"/>
    </source>
</evidence>
<dbReference type="Gene3D" id="3.40.50.300">
    <property type="entry name" value="P-loop containing nucleotide triphosphate hydrolases"/>
    <property type="match status" value="1"/>
</dbReference>
<comment type="caution">
    <text evidence="5">The sequence shown here is derived from an EMBL/GenBank/DDBJ whole genome shotgun (WGS) entry which is preliminary data.</text>
</comment>
<dbReference type="PANTHER" id="PTHR33463:SF220">
    <property type="entry name" value="NB-ARC DOMAIN-CONTAINING PROTEIN"/>
    <property type="match status" value="1"/>
</dbReference>
<reference evidence="6" key="1">
    <citation type="submission" date="2016-06" db="EMBL/GenBank/DDBJ databases">
        <title>Parallel loss of symbiosis genes in relatives of nitrogen-fixing non-legume Parasponia.</title>
        <authorList>
            <person name="Van Velzen R."/>
            <person name="Holmer R."/>
            <person name="Bu F."/>
            <person name="Rutten L."/>
            <person name="Van Zeijl A."/>
            <person name="Liu W."/>
            <person name="Santuari L."/>
            <person name="Cao Q."/>
            <person name="Sharma T."/>
            <person name="Shen D."/>
            <person name="Roswanjaya Y."/>
            <person name="Wardhani T."/>
            <person name="Kalhor M.S."/>
            <person name="Jansen J."/>
            <person name="Van den Hoogen J."/>
            <person name="Gungor B."/>
            <person name="Hartog M."/>
            <person name="Hontelez J."/>
            <person name="Verver J."/>
            <person name="Yang W.-C."/>
            <person name="Schijlen E."/>
            <person name="Repin R."/>
            <person name="Schilthuizen M."/>
            <person name="Schranz E."/>
            <person name="Heidstra R."/>
            <person name="Miyata K."/>
            <person name="Fedorova E."/>
            <person name="Kohlen W."/>
            <person name="Bisseling T."/>
            <person name="Smit S."/>
            <person name="Geurts R."/>
        </authorList>
    </citation>
    <scope>NUCLEOTIDE SEQUENCE [LARGE SCALE GENOMIC DNA]</scope>
    <source>
        <strain evidence="6">cv. WU1-14</strain>
    </source>
</reference>
<keyword evidence="2" id="KW-0611">Plant defense</keyword>
<dbReference type="Proteomes" id="UP000237105">
    <property type="component" value="Unassembled WGS sequence"/>
</dbReference>
<dbReference type="Pfam" id="PF00931">
    <property type="entry name" value="NB-ARC"/>
    <property type="match status" value="1"/>
</dbReference>
<keyword evidence="3" id="KW-0067">ATP-binding</keyword>
<keyword evidence="1" id="KW-0547">Nucleotide-binding</keyword>
<accession>A0A2P5CLF4</accession>